<dbReference type="Gene3D" id="3.40.50.1820">
    <property type="entry name" value="alpha/beta hydrolase"/>
    <property type="match status" value="1"/>
</dbReference>
<dbReference type="AlphaFoldDB" id="A0A382PZ64"/>
<gene>
    <name evidence="1" type="ORF">METZ01_LOCUS331488</name>
</gene>
<reference evidence="1" key="1">
    <citation type="submission" date="2018-05" db="EMBL/GenBank/DDBJ databases">
        <authorList>
            <person name="Lanie J.A."/>
            <person name="Ng W.-L."/>
            <person name="Kazmierczak K.M."/>
            <person name="Andrzejewski T.M."/>
            <person name="Davidsen T.M."/>
            <person name="Wayne K.J."/>
            <person name="Tettelin H."/>
            <person name="Glass J.I."/>
            <person name="Rusch D."/>
            <person name="Podicherti R."/>
            <person name="Tsui H.-C.T."/>
            <person name="Winkler M.E."/>
        </authorList>
    </citation>
    <scope>NUCLEOTIDE SEQUENCE</scope>
</reference>
<sequence length="252" mass="26288">VDGVNPDIKRFVLSIPLLAGLWMLPLSCGNGNKTQPTAPVDENSDGNSMELLGRRFVVDIVSAREETLTTVIIHPSPAQIVAAVILLEGDDGTILLGGTTDDPEIQSEGFLARNADAFASEGFLVALVGAPSDYPGGVDHEYRISAQQSQDVAAVVSWINDRSSMVLKIQPTIWVLGMSLGTYSATNSAIRLNSLIDGFALCSPSTAPTGGPLPNGILDMEIDQIGVLAIIVGHQDDTCPGTPPSGVAAIAN</sequence>
<organism evidence="1">
    <name type="scientific">marine metagenome</name>
    <dbReference type="NCBI Taxonomy" id="408172"/>
    <lineage>
        <taxon>unclassified sequences</taxon>
        <taxon>metagenomes</taxon>
        <taxon>ecological metagenomes</taxon>
    </lineage>
</organism>
<evidence type="ECO:0008006" key="2">
    <source>
        <dbReference type="Google" id="ProtNLM"/>
    </source>
</evidence>
<dbReference type="InterPro" id="IPR029058">
    <property type="entry name" value="AB_hydrolase_fold"/>
</dbReference>
<proteinExistence type="predicted"/>
<accession>A0A382PZ64</accession>
<feature type="non-terminal residue" evidence="1">
    <location>
        <position position="1"/>
    </location>
</feature>
<dbReference type="EMBL" id="UINC01110851">
    <property type="protein sequence ID" value="SVC78634.1"/>
    <property type="molecule type" value="Genomic_DNA"/>
</dbReference>
<protein>
    <recommendedName>
        <fullName evidence="2">Peptidase S9 prolyl oligopeptidase catalytic domain-containing protein</fullName>
    </recommendedName>
</protein>
<feature type="non-terminal residue" evidence="1">
    <location>
        <position position="252"/>
    </location>
</feature>
<name>A0A382PZ64_9ZZZZ</name>
<evidence type="ECO:0000313" key="1">
    <source>
        <dbReference type="EMBL" id="SVC78634.1"/>
    </source>
</evidence>
<dbReference type="SUPFAM" id="SSF53474">
    <property type="entry name" value="alpha/beta-Hydrolases"/>
    <property type="match status" value="1"/>
</dbReference>